<proteinExistence type="predicted"/>
<protein>
    <submittedName>
        <fullName evidence="2">Palmitoyl-protein thioesterase</fullName>
    </submittedName>
    <submittedName>
        <fullName evidence="3">Palmitoyl-protein_thioesterase</fullName>
    </submittedName>
</protein>
<keyword evidence="1" id="KW-0378">Hydrolase</keyword>
<organism evidence="2">
    <name type="scientific">Hexamita inflata</name>
    <dbReference type="NCBI Taxonomy" id="28002"/>
    <lineage>
        <taxon>Eukaryota</taxon>
        <taxon>Metamonada</taxon>
        <taxon>Diplomonadida</taxon>
        <taxon>Hexamitidae</taxon>
        <taxon>Hexamitinae</taxon>
        <taxon>Hexamita</taxon>
    </lineage>
</organism>
<reference evidence="3 4" key="2">
    <citation type="submission" date="2024-07" db="EMBL/GenBank/DDBJ databases">
        <authorList>
            <person name="Akdeniz Z."/>
        </authorList>
    </citation>
    <scope>NUCLEOTIDE SEQUENCE [LARGE SCALE GENOMIC DNA]</scope>
</reference>
<dbReference type="AlphaFoldDB" id="A0AA86P8A4"/>
<dbReference type="PANTHER" id="PTHR11247:SF8">
    <property type="entry name" value="PALMITOYL-PROTEIN THIOESTERASE 1"/>
    <property type="match status" value="1"/>
</dbReference>
<evidence type="ECO:0000313" key="4">
    <source>
        <dbReference type="Proteomes" id="UP001642409"/>
    </source>
</evidence>
<sequence length="282" mass="31975">MIILIFSIQYCTNAVDSETAIVLIHGFGVGTWRMRPLQKLLNRDWPDRTVINLDILTGALSSIFENPERYVRAAADEIRTRASNFQCIDLVVHSQGGFVGRSYLQLYSGNSNYPGVRNFIAMSSVQGGYYRNIKLADKIINSNNYQLIVPTGYWRNPNLSNTNSLLSIINGNNGGPIPGHDQILNLKQFVCFYSYQDEVLKPPTTSRFDFYDSNLNVVELEDQNLYVDLGLKQLFDQGRFQTFEFTGFKHGYFVKQRINDVWSKCLKGLLSGGSQTCGSFKQ</sequence>
<evidence type="ECO:0000256" key="1">
    <source>
        <dbReference type="ARBA" id="ARBA00022801"/>
    </source>
</evidence>
<dbReference type="EMBL" id="CAXDID020000525">
    <property type="protein sequence ID" value="CAL6099918.1"/>
    <property type="molecule type" value="Genomic_DNA"/>
</dbReference>
<accession>A0AA86P8A4</accession>
<dbReference type="PANTHER" id="PTHR11247">
    <property type="entry name" value="PALMITOYL-PROTEIN THIOESTERASE/DOLICHYLDIPHOSPHATASE 1"/>
    <property type="match status" value="1"/>
</dbReference>
<dbReference type="InterPro" id="IPR029058">
    <property type="entry name" value="AB_hydrolase_fold"/>
</dbReference>
<reference evidence="2" key="1">
    <citation type="submission" date="2023-06" db="EMBL/GenBank/DDBJ databases">
        <authorList>
            <person name="Kurt Z."/>
        </authorList>
    </citation>
    <scope>NUCLEOTIDE SEQUENCE</scope>
</reference>
<dbReference type="Gene3D" id="3.40.50.1820">
    <property type="entry name" value="alpha/beta hydrolase"/>
    <property type="match status" value="1"/>
</dbReference>
<dbReference type="Pfam" id="PF02089">
    <property type="entry name" value="Palm_thioest"/>
    <property type="match status" value="1"/>
</dbReference>
<dbReference type="Proteomes" id="UP001642409">
    <property type="component" value="Unassembled WGS sequence"/>
</dbReference>
<dbReference type="EMBL" id="CATOUU010000523">
    <property type="protein sequence ID" value="CAI9932721.1"/>
    <property type="molecule type" value="Genomic_DNA"/>
</dbReference>
<dbReference type="GO" id="GO:0005764">
    <property type="term" value="C:lysosome"/>
    <property type="evidence" value="ECO:0007669"/>
    <property type="project" value="TreeGrafter"/>
</dbReference>
<keyword evidence="4" id="KW-1185">Reference proteome</keyword>
<evidence type="ECO:0000313" key="3">
    <source>
        <dbReference type="EMBL" id="CAL6099918.1"/>
    </source>
</evidence>
<comment type="caution">
    <text evidence="2">The sequence shown here is derived from an EMBL/GenBank/DDBJ whole genome shotgun (WGS) entry which is preliminary data.</text>
</comment>
<name>A0AA86P8A4_9EUKA</name>
<dbReference type="GO" id="GO:0016790">
    <property type="term" value="F:thiolester hydrolase activity"/>
    <property type="evidence" value="ECO:0007669"/>
    <property type="project" value="TreeGrafter"/>
</dbReference>
<dbReference type="SUPFAM" id="SSF53474">
    <property type="entry name" value="alpha/beta-Hydrolases"/>
    <property type="match status" value="1"/>
</dbReference>
<evidence type="ECO:0000313" key="2">
    <source>
        <dbReference type="EMBL" id="CAI9932721.1"/>
    </source>
</evidence>
<gene>
    <name evidence="2" type="ORF">HINF_LOCUS20366</name>
    <name evidence="3" type="ORF">HINF_LOCUS70309</name>
</gene>